<dbReference type="EMBL" id="RJSE01000007">
    <property type="protein sequence ID" value="RNL63254.1"/>
    <property type="molecule type" value="Genomic_DNA"/>
</dbReference>
<dbReference type="AlphaFoldDB" id="A0A3N0CII7"/>
<comment type="caution">
    <text evidence="3">The sequence shown here is derived from an EMBL/GenBank/DDBJ whole genome shotgun (WGS) entry which is preliminary data.</text>
</comment>
<sequence length="273" mass="29201">MRVVVTGAGPDSIGLATARALRDLGHEVLVSTRSTPVDGFAWHPLDLADRASVAAFADWVGSGPLDALVNNAGIHLDLRATWKEPKLLDGHEIHWRTNYLGTMQLTEALLPAVLSAGAVTGDARIVHVVSYLHTRGRNEFLFDGVAPYSSWKAYGTTKLALMHDAARLSGEYADRGLRAVSVHPGKVLTKIADGGLANTPVLAKLRSFARPVEKLLLLTPEQGAETTVHTLTTADLVPGGYYAKSALAEPSADARDASVRDRLRAETTAWLEG</sequence>
<dbReference type="Pfam" id="PF00106">
    <property type="entry name" value="adh_short"/>
    <property type="match status" value="1"/>
</dbReference>
<evidence type="ECO:0000313" key="4">
    <source>
        <dbReference type="Proteomes" id="UP000267128"/>
    </source>
</evidence>
<dbReference type="PANTHER" id="PTHR24320">
    <property type="entry name" value="RETINOL DEHYDROGENASE"/>
    <property type="match status" value="1"/>
</dbReference>
<comment type="similarity">
    <text evidence="1">Belongs to the short-chain dehydrogenases/reductases (SDR) family.</text>
</comment>
<proteinExistence type="inferred from homology"/>
<dbReference type="GO" id="GO:0016491">
    <property type="term" value="F:oxidoreductase activity"/>
    <property type="evidence" value="ECO:0007669"/>
    <property type="project" value="UniProtKB-KW"/>
</dbReference>
<dbReference type="Proteomes" id="UP000267128">
    <property type="component" value="Unassembled WGS sequence"/>
</dbReference>
<evidence type="ECO:0000256" key="1">
    <source>
        <dbReference type="ARBA" id="ARBA00006484"/>
    </source>
</evidence>
<dbReference type="InterPro" id="IPR036291">
    <property type="entry name" value="NAD(P)-bd_dom_sf"/>
</dbReference>
<dbReference type="Gene3D" id="3.40.50.720">
    <property type="entry name" value="NAD(P)-binding Rossmann-like Domain"/>
    <property type="match status" value="1"/>
</dbReference>
<dbReference type="RefSeq" id="WP_123228547.1">
    <property type="nucleotide sequence ID" value="NZ_RJSE01000007.1"/>
</dbReference>
<evidence type="ECO:0000313" key="3">
    <source>
        <dbReference type="EMBL" id="RNL63254.1"/>
    </source>
</evidence>
<accession>A0A3N0CII7</accession>
<reference evidence="3 4" key="1">
    <citation type="submission" date="2018-11" db="EMBL/GenBank/DDBJ databases">
        <authorList>
            <person name="Li F."/>
        </authorList>
    </citation>
    <scope>NUCLEOTIDE SEQUENCE [LARGE SCALE GENOMIC DNA]</scope>
    <source>
        <strain evidence="3 4">Gsoil 097</strain>
    </source>
</reference>
<dbReference type="SUPFAM" id="SSF51735">
    <property type="entry name" value="NAD(P)-binding Rossmann-fold domains"/>
    <property type="match status" value="1"/>
</dbReference>
<dbReference type="OrthoDB" id="9775296at2"/>
<keyword evidence="2" id="KW-0560">Oxidoreductase</keyword>
<protein>
    <submittedName>
        <fullName evidence="3">SDR family NAD(P)-dependent oxidoreductase</fullName>
    </submittedName>
</protein>
<keyword evidence="4" id="KW-1185">Reference proteome</keyword>
<evidence type="ECO:0000256" key="2">
    <source>
        <dbReference type="ARBA" id="ARBA00023002"/>
    </source>
</evidence>
<dbReference type="PRINTS" id="PR00081">
    <property type="entry name" value="GDHRDH"/>
</dbReference>
<dbReference type="PANTHER" id="PTHR24320:SF148">
    <property type="entry name" value="NAD(P)-BINDING ROSSMANN-FOLD SUPERFAMILY PROTEIN"/>
    <property type="match status" value="1"/>
</dbReference>
<organism evidence="3 4">
    <name type="scientific">Nocardioides marmoriginsengisoli</name>
    <dbReference type="NCBI Taxonomy" id="661483"/>
    <lineage>
        <taxon>Bacteria</taxon>
        <taxon>Bacillati</taxon>
        <taxon>Actinomycetota</taxon>
        <taxon>Actinomycetes</taxon>
        <taxon>Propionibacteriales</taxon>
        <taxon>Nocardioidaceae</taxon>
        <taxon>Nocardioides</taxon>
    </lineage>
</organism>
<dbReference type="InterPro" id="IPR002347">
    <property type="entry name" value="SDR_fam"/>
</dbReference>
<name>A0A3N0CII7_9ACTN</name>
<gene>
    <name evidence="3" type="ORF">EFK50_16310</name>
</gene>